<reference evidence="9 10" key="1">
    <citation type="submission" date="2020-02" db="EMBL/GenBank/DDBJ databases">
        <title>Sequencing the genomes of 1000 actinobacteria strains.</title>
        <authorList>
            <person name="Klenk H.-P."/>
        </authorList>
    </citation>
    <scope>NUCLEOTIDE SEQUENCE [LARGE SCALE GENOMIC DNA]</scope>
    <source>
        <strain evidence="9 10">DSM 27960</strain>
    </source>
</reference>
<keyword evidence="7" id="KW-1133">Transmembrane helix</keyword>
<sequence length="421" mass="44787">MENTQRARAEEDELITDAVLCDRVRHGDVVAFTELYNRNYENGIRYALHLVRDRRDAEDLLSEAFERILGVLNRGKGPTESFRAYLNMVLRNLHIRAVDVATVALPDDADNYLPQLQELDRNEEMGERELVYEAFRQLPERWQSVLWLIEVDGLDLSDVGAKIGMNANAVAQLALRARDGLKVAYLSLHAEQMPSGECHAMAEKLARFVRNQSGKRDSVSVQNHLDGCEACRRSVERMSDVGKQMRAVVAPLILGGSGVGLAAFAGGSSGSASAAVVAPTSTGFSVGAKLALVGSAAVLVTGAVFGGLALADQVTIVPVTPVAIDYGTHPVESPPVPADAKPDEPVVETPVEVLPEPTLDRGVTPAPAAVQPPEAPAVPAPVAESDTPPPAPPAAPAVIPPSSPAPAEVKDDTTPGWEAFD</sequence>
<feature type="region of interest" description="Disordered" evidence="6">
    <location>
        <begin position="354"/>
        <end position="421"/>
    </location>
</feature>
<evidence type="ECO:0000256" key="7">
    <source>
        <dbReference type="SAM" id="Phobius"/>
    </source>
</evidence>
<dbReference type="EMBL" id="JAAMOX010000001">
    <property type="protein sequence ID" value="NIH53252.1"/>
    <property type="molecule type" value="Genomic_DNA"/>
</dbReference>
<dbReference type="InterPro" id="IPR014284">
    <property type="entry name" value="RNA_pol_sigma-70_dom"/>
</dbReference>
<dbReference type="GO" id="GO:0003677">
    <property type="term" value="F:DNA binding"/>
    <property type="evidence" value="ECO:0007669"/>
    <property type="project" value="UniProtKB-KW"/>
</dbReference>
<evidence type="ECO:0000313" key="9">
    <source>
        <dbReference type="EMBL" id="NIH53252.1"/>
    </source>
</evidence>
<evidence type="ECO:0000256" key="6">
    <source>
        <dbReference type="SAM" id="MobiDB-lite"/>
    </source>
</evidence>
<dbReference type="Pfam" id="PF04542">
    <property type="entry name" value="Sigma70_r2"/>
    <property type="match status" value="1"/>
</dbReference>
<dbReference type="AlphaFoldDB" id="A0A7X5R0L0"/>
<keyword evidence="7" id="KW-0472">Membrane</keyword>
<evidence type="ECO:0000259" key="8">
    <source>
        <dbReference type="Pfam" id="PF04542"/>
    </source>
</evidence>
<keyword evidence="4" id="KW-0238">DNA-binding</keyword>
<dbReference type="Gene3D" id="1.10.1740.10">
    <property type="match status" value="1"/>
</dbReference>
<evidence type="ECO:0000256" key="3">
    <source>
        <dbReference type="ARBA" id="ARBA00023082"/>
    </source>
</evidence>
<feature type="transmembrane region" description="Helical" evidence="7">
    <location>
        <begin position="286"/>
        <end position="311"/>
    </location>
</feature>
<evidence type="ECO:0000256" key="1">
    <source>
        <dbReference type="ARBA" id="ARBA00010641"/>
    </source>
</evidence>
<feature type="domain" description="RNA polymerase sigma-70 region 2" evidence="8">
    <location>
        <begin position="35"/>
        <end position="97"/>
    </location>
</feature>
<evidence type="ECO:0000256" key="4">
    <source>
        <dbReference type="ARBA" id="ARBA00023125"/>
    </source>
</evidence>
<dbReference type="InterPro" id="IPR039425">
    <property type="entry name" value="RNA_pol_sigma-70-like"/>
</dbReference>
<feature type="compositionally biased region" description="Pro residues" evidence="6">
    <location>
        <begin position="387"/>
        <end position="404"/>
    </location>
</feature>
<dbReference type="InterPro" id="IPR013324">
    <property type="entry name" value="RNA_pol_sigma_r3/r4-like"/>
</dbReference>
<proteinExistence type="inferred from homology"/>
<dbReference type="InterPro" id="IPR007627">
    <property type="entry name" value="RNA_pol_sigma70_r2"/>
</dbReference>
<dbReference type="RefSeq" id="WP_167148714.1">
    <property type="nucleotide sequence ID" value="NZ_JAAMOX010000001.1"/>
</dbReference>
<evidence type="ECO:0000256" key="5">
    <source>
        <dbReference type="ARBA" id="ARBA00023163"/>
    </source>
</evidence>
<comment type="caution">
    <text evidence="9">The sequence shown here is derived from an EMBL/GenBank/DDBJ whole genome shotgun (WGS) entry which is preliminary data.</text>
</comment>
<dbReference type="InterPro" id="IPR013325">
    <property type="entry name" value="RNA_pol_sigma_r2"/>
</dbReference>
<dbReference type="SUPFAM" id="SSF88659">
    <property type="entry name" value="Sigma3 and sigma4 domains of RNA polymerase sigma factors"/>
    <property type="match status" value="1"/>
</dbReference>
<dbReference type="Proteomes" id="UP000541033">
    <property type="component" value="Unassembled WGS sequence"/>
</dbReference>
<keyword evidence="7" id="KW-0812">Transmembrane</keyword>
<evidence type="ECO:0000313" key="10">
    <source>
        <dbReference type="Proteomes" id="UP000541033"/>
    </source>
</evidence>
<keyword evidence="5" id="KW-0804">Transcription</keyword>
<keyword evidence="10" id="KW-1185">Reference proteome</keyword>
<evidence type="ECO:0000256" key="2">
    <source>
        <dbReference type="ARBA" id="ARBA00023015"/>
    </source>
</evidence>
<gene>
    <name evidence="9" type="ORF">FHX76_001120</name>
</gene>
<dbReference type="SUPFAM" id="SSF88946">
    <property type="entry name" value="Sigma2 domain of RNA polymerase sigma factors"/>
    <property type="match status" value="1"/>
</dbReference>
<dbReference type="PANTHER" id="PTHR43133:SF8">
    <property type="entry name" value="RNA POLYMERASE SIGMA FACTOR HI_1459-RELATED"/>
    <property type="match status" value="1"/>
</dbReference>
<keyword evidence="3" id="KW-0731">Sigma factor</keyword>
<dbReference type="Gene3D" id="1.10.10.10">
    <property type="entry name" value="Winged helix-like DNA-binding domain superfamily/Winged helix DNA-binding domain"/>
    <property type="match status" value="1"/>
</dbReference>
<dbReference type="InterPro" id="IPR036388">
    <property type="entry name" value="WH-like_DNA-bd_sf"/>
</dbReference>
<dbReference type="GO" id="GO:0016987">
    <property type="term" value="F:sigma factor activity"/>
    <property type="evidence" value="ECO:0007669"/>
    <property type="project" value="UniProtKB-KW"/>
</dbReference>
<organism evidence="9 10">
    <name type="scientific">Lysinibacter cavernae</name>
    <dbReference type="NCBI Taxonomy" id="1640652"/>
    <lineage>
        <taxon>Bacteria</taxon>
        <taxon>Bacillati</taxon>
        <taxon>Actinomycetota</taxon>
        <taxon>Actinomycetes</taxon>
        <taxon>Micrococcales</taxon>
        <taxon>Microbacteriaceae</taxon>
        <taxon>Lysinibacter</taxon>
    </lineage>
</organism>
<accession>A0A7X5R0L0</accession>
<feature type="transmembrane region" description="Helical" evidence="7">
    <location>
        <begin position="247"/>
        <end position="266"/>
    </location>
</feature>
<protein>
    <submittedName>
        <fullName evidence="9">RNA polymerase sigma factor (Sigma-70 family)</fullName>
    </submittedName>
</protein>
<name>A0A7X5R0L0_9MICO</name>
<dbReference type="PANTHER" id="PTHR43133">
    <property type="entry name" value="RNA POLYMERASE ECF-TYPE SIGMA FACTO"/>
    <property type="match status" value="1"/>
</dbReference>
<dbReference type="NCBIfam" id="TIGR02937">
    <property type="entry name" value="sigma70-ECF"/>
    <property type="match status" value="1"/>
</dbReference>
<keyword evidence="2" id="KW-0805">Transcription regulation</keyword>
<dbReference type="GO" id="GO:0006352">
    <property type="term" value="P:DNA-templated transcription initiation"/>
    <property type="evidence" value="ECO:0007669"/>
    <property type="project" value="InterPro"/>
</dbReference>
<comment type="similarity">
    <text evidence="1">Belongs to the sigma-70 factor family. ECF subfamily.</text>
</comment>